<protein>
    <submittedName>
        <fullName evidence="2">Uncharacterized protein</fullName>
    </submittedName>
</protein>
<evidence type="ECO:0000313" key="3">
    <source>
        <dbReference type="Proteomes" id="UP000321750"/>
    </source>
</evidence>
<reference evidence="2 3" key="1">
    <citation type="submission" date="2019-07" db="EMBL/GenBank/DDBJ databases">
        <title>Whole genome shotgun sequence of Methylobacterium gnaphalii NBRC 107716.</title>
        <authorList>
            <person name="Hosoyama A."/>
            <person name="Uohara A."/>
            <person name="Ohji S."/>
            <person name="Ichikawa N."/>
        </authorList>
    </citation>
    <scope>NUCLEOTIDE SEQUENCE [LARGE SCALE GENOMIC DNA]</scope>
    <source>
        <strain evidence="2 3">NBRC 107716</strain>
    </source>
</reference>
<dbReference type="RefSeq" id="WP_147047306.1">
    <property type="nucleotide sequence ID" value="NZ_BJZV01000015.1"/>
</dbReference>
<dbReference type="OrthoDB" id="8004851at2"/>
<keyword evidence="3" id="KW-1185">Reference proteome</keyword>
<dbReference type="EMBL" id="BJZV01000015">
    <property type="protein sequence ID" value="GEP10973.1"/>
    <property type="molecule type" value="Genomic_DNA"/>
</dbReference>
<evidence type="ECO:0000313" key="2">
    <source>
        <dbReference type="EMBL" id="GEP10973.1"/>
    </source>
</evidence>
<dbReference type="Proteomes" id="UP000321750">
    <property type="component" value="Unassembled WGS sequence"/>
</dbReference>
<sequence>MKLSRLADWNLAAVAHRVRRLHVFGLALAVALCCAAAPGDAASRIPQPHGKHPAKPKPAKVVKTEPTTQDKVMERVEPTGVWTSGEGDRACYTGRRKLWQDGQGWLVKRVAICP</sequence>
<organism evidence="2 3">
    <name type="scientific">Methylobacterium gnaphalii</name>
    <dbReference type="NCBI Taxonomy" id="1010610"/>
    <lineage>
        <taxon>Bacteria</taxon>
        <taxon>Pseudomonadati</taxon>
        <taxon>Pseudomonadota</taxon>
        <taxon>Alphaproteobacteria</taxon>
        <taxon>Hyphomicrobiales</taxon>
        <taxon>Methylobacteriaceae</taxon>
        <taxon>Methylobacterium</taxon>
    </lineage>
</organism>
<dbReference type="AlphaFoldDB" id="A0A512JM97"/>
<evidence type="ECO:0000256" key="1">
    <source>
        <dbReference type="SAM" id="MobiDB-lite"/>
    </source>
</evidence>
<feature type="region of interest" description="Disordered" evidence="1">
    <location>
        <begin position="43"/>
        <end position="81"/>
    </location>
</feature>
<name>A0A512JM97_9HYPH</name>
<accession>A0A512JM97</accession>
<proteinExistence type="predicted"/>
<feature type="compositionally biased region" description="Basic residues" evidence="1">
    <location>
        <begin position="49"/>
        <end position="60"/>
    </location>
</feature>
<comment type="caution">
    <text evidence="2">The sequence shown here is derived from an EMBL/GenBank/DDBJ whole genome shotgun (WGS) entry which is preliminary data.</text>
</comment>
<gene>
    <name evidence="2" type="ORF">MGN01_28180</name>
</gene>